<keyword evidence="10" id="KW-0472">Membrane</keyword>
<evidence type="ECO:0000256" key="6">
    <source>
        <dbReference type="ARBA" id="ARBA00022777"/>
    </source>
</evidence>
<evidence type="ECO:0000256" key="9">
    <source>
        <dbReference type="SAM" id="Coils"/>
    </source>
</evidence>
<dbReference type="GO" id="GO:0000155">
    <property type="term" value="F:phosphorelay sensor kinase activity"/>
    <property type="evidence" value="ECO:0007669"/>
    <property type="project" value="InterPro"/>
</dbReference>
<protein>
    <recommendedName>
        <fullName evidence="2">histidine kinase</fullName>
        <ecNumber evidence="2">2.7.13.3</ecNumber>
    </recommendedName>
</protein>
<evidence type="ECO:0000256" key="10">
    <source>
        <dbReference type="SAM" id="Phobius"/>
    </source>
</evidence>
<dbReference type="GO" id="GO:0016020">
    <property type="term" value="C:membrane"/>
    <property type="evidence" value="ECO:0007669"/>
    <property type="project" value="InterPro"/>
</dbReference>
<dbReference type="InterPro" id="IPR003594">
    <property type="entry name" value="HATPase_dom"/>
</dbReference>
<dbReference type="EC" id="2.7.13.3" evidence="2"/>
<evidence type="ECO:0000256" key="8">
    <source>
        <dbReference type="ARBA" id="ARBA00023012"/>
    </source>
</evidence>
<accession>A0A0Q9ZAC3</accession>
<comment type="caution">
    <text evidence="13">The sequence shown here is derived from an EMBL/GenBank/DDBJ whole genome shotgun (WGS) entry which is preliminary data.</text>
</comment>
<dbReference type="InterPro" id="IPR050482">
    <property type="entry name" value="Sensor_HK_TwoCompSys"/>
</dbReference>
<comment type="catalytic activity">
    <reaction evidence="1">
        <text>ATP + protein L-histidine = ADP + protein N-phospho-L-histidine.</text>
        <dbReference type="EC" id="2.7.13.3"/>
    </reaction>
</comment>
<keyword evidence="10" id="KW-0812">Transmembrane</keyword>
<dbReference type="Pfam" id="PF02518">
    <property type="entry name" value="HATPase_c"/>
    <property type="match status" value="1"/>
</dbReference>
<evidence type="ECO:0000256" key="3">
    <source>
        <dbReference type="ARBA" id="ARBA00022553"/>
    </source>
</evidence>
<keyword evidence="4" id="KW-0808">Transferase</keyword>
<dbReference type="PANTHER" id="PTHR24421">
    <property type="entry name" value="NITRATE/NITRITE SENSOR PROTEIN NARX-RELATED"/>
    <property type="match status" value="1"/>
</dbReference>
<organism evidence="13 14">
    <name type="scientific">Salegentibacter mishustinae</name>
    <dbReference type="NCBI Taxonomy" id="270918"/>
    <lineage>
        <taxon>Bacteria</taxon>
        <taxon>Pseudomonadati</taxon>
        <taxon>Bacteroidota</taxon>
        <taxon>Flavobacteriia</taxon>
        <taxon>Flavobacteriales</taxon>
        <taxon>Flavobacteriaceae</taxon>
        <taxon>Salegentibacter</taxon>
    </lineage>
</organism>
<keyword evidence="3" id="KW-0597">Phosphoprotein</keyword>
<keyword evidence="10" id="KW-1133">Transmembrane helix</keyword>
<evidence type="ECO:0000259" key="12">
    <source>
        <dbReference type="Pfam" id="PF07730"/>
    </source>
</evidence>
<evidence type="ECO:0000313" key="14">
    <source>
        <dbReference type="Proteomes" id="UP000051643"/>
    </source>
</evidence>
<reference evidence="13" key="1">
    <citation type="submission" date="2015-10" db="EMBL/GenBank/DDBJ databases">
        <title>Draft genome sequence of Salegentibacter mishustinae KCTC 12263.</title>
        <authorList>
            <person name="Lin W."/>
            <person name="Zheng Q."/>
        </authorList>
    </citation>
    <scope>NUCLEOTIDE SEQUENCE [LARGE SCALE GENOMIC DNA]</scope>
    <source>
        <strain evidence="13">KCTC 12263</strain>
    </source>
</reference>
<dbReference type="GO" id="GO:0046983">
    <property type="term" value="F:protein dimerization activity"/>
    <property type="evidence" value="ECO:0007669"/>
    <property type="project" value="InterPro"/>
</dbReference>
<evidence type="ECO:0000256" key="7">
    <source>
        <dbReference type="ARBA" id="ARBA00022840"/>
    </source>
</evidence>
<dbReference type="GO" id="GO:0005524">
    <property type="term" value="F:ATP binding"/>
    <property type="evidence" value="ECO:0007669"/>
    <property type="project" value="UniProtKB-KW"/>
</dbReference>
<name>A0A0Q9ZAC3_9FLAO</name>
<dbReference type="Pfam" id="PF07730">
    <property type="entry name" value="HisKA_3"/>
    <property type="match status" value="1"/>
</dbReference>
<dbReference type="RefSeq" id="WP_057481554.1">
    <property type="nucleotide sequence ID" value="NZ_BMWR01000003.1"/>
</dbReference>
<dbReference type="InterPro" id="IPR011712">
    <property type="entry name" value="Sig_transdc_His_kin_sub3_dim/P"/>
</dbReference>
<proteinExistence type="predicted"/>
<keyword evidence="7" id="KW-0067">ATP-binding</keyword>
<feature type="domain" description="Signal transduction histidine kinase subgroup 3 dimerisation and phosphoacceptor" evidence="12">
    <location>
        <begin position="71"/>
        <end position="124"/>
    </location>
</feature>
<dbReference type="EMBL" id="LKTP01000012">
    <property type="protein sequence ID" value="KRG29081.1"/>
    <property type="molecule type" value="Genomic_DNA"/>
</dbReference>
<evidence type="ECO:0000256" key="1">
    <source>
        <dbReference type="ARBA" id="ARBA00000085"/>
    </source>
</evidence>
<dbReference type="PANTHER" id="PTHR24421:SF10">
    <property type="entry name" value="NITRATE_NITRITE SENSOR PROTEIN NARQ"/>
    <property type="match status" value="1"/>
</dbReference>
<evidence type="ECO:0000256" key="5">
    <source>
        <dbReference type="ARBA" id="ARBA00022741"/>
    </source>
</evidence>
<feature type="domain" description="Histidine kinase/HSP90-like ATPase" evidence="11">
    <location>
        <begin position="169"/>
        <end position="247"/>
    </location>
</feature>
<dbReference type="STRING" id="270918.APR42_03900"/>
<dbReference type="Gene3D" id="1.20.5.1930">
    <property type="match status" value="1"/>
</dbReference>
<dbReference type="InterPro" id="IPR036890">
    <property type="entry name" value="HATPase_C_sf"/>
</dbReference>
<keyword evidence="5" id="KW-0547">Nucleotide-binding</keyword>
<keyword evidence="9" id="KW-0175">Coiled coil</keyword>
<evidence type="ECO:0000256" key="2">
    <source>
        <dbReference type="ARBA" id="ARBA00012438"/>
    </source>
</evidence>
<evidence type="ECO:0000313" key="13">
    <source>
        <dbReference type="EMBL" id="KRG29081.1"/>
    </source>
</evidence>
<dbReference type="Gene3D" id="3.30.565.10">
    <property type="entry name" value="Histidine kinase-like ATPase, C-terminal domain"/>
    <property type="match status" value="1"/>
</dbReference>
<dbReference type="AlphaFoldDB" id="A0A0Q9ZAC3"/>
<feature type="coiled-coil region" evidence="9">
    <location>
        <begin position="39"/>
        <end position="66"/>
    </location>
</feature>
<feature type="transmembrane region" description="Helical" evidence="10">
    <location>
        <begin position="6"/>
        <end position="31"/>
    </location>
</feature>
<evidence type="ECO:0000256" key="4">
    <source>
        <dbReference type="ARBA" id="ARBA00022679"/>
    </source>
</evidence>
<dbReference type="OrthoDB" id="9760839at2"/>
<gene>
    <name evidence="13" type="ORF">APR42_03900</name>
</gene>
<keyword evidence="14" id="KW-1185">Reference proteome</keyword>
<dbReference type="SUPFAM" id="SSF55874">
    <property type="entry name" value="ATPase domain of HSP90 chaperone/DNA topoisomerase II/histidine kinase"/>
    <property type="match status" value="1"/>
</dbReference>
<sequence length="262" mass="29927">MLSKEEILLIIYFVVVILLLTAFVIVFFVVYQRRKNKMLQEQFEAKQRFEREISQSRLEMQEQTLRNVGWELHDNIGQLLSVANMQLNIFSRNLPEAEKNSALEIKETVANSLQEVRSLSKSLNNQVIGYAGLVVSVENELERFQRMGVIETELKVTGEKQEIPQQHSIILFRILQEFFSNVIKHAKASALSVHISFTSEEIIITAKDNGQGFDMEAVKKNSGLFNMESRAALIRAKFELETSIGAGTSLSLRYSLMGHQDE</sequence>
<evidence type="ECO:0000259" key="11">
    <source>
        <dbReference type="Pfam" id="PF02518"/>
    </source>
</evidence>
<keyword evidence="8" id="KW-0902">Two-component regulatory system</keyword>
<dbReference type="CDD" id="cd16917">
    <property type="entry name" value="HATPase_UhpB-NarQ-NarX-like"/>
    <property type="match status" value="1"/>
</dbReference>
<dbReference type="Proteomes" id="UP000051643">
    <property type="component" value="Unassembled WGS sequence"/>
</dbReference>
<keyword evidence="6 13" id="KW-0418">Kinase</keyword>